<proteinExistence type="predicted"/>
<accession>A0A1X7T1L9</accession>
<evidence type="ECO:0000313" key="1">
    <source>
        <dbReference type="EnsemblMetazoa" id="Aqu2.1.08327_001"/>
    </source>
</evidence>
<name>A0A1X7T1L9_AMPQE</name>
<dbReference type="EnsemblMetazoa" id="Aqu2.1.08327_001">
    <property type="protein sequence ID" value="Aqu2.1.08327_001"/>
    <property type="gene ID" value="Aqu2.1.08327"/>
</dbReference>
<sequence length="134" mass="15297">GRSIGDLTQRNVEGAKRWKELTSDQQLFYHKKAKELPLGSSLNKWKESRRILENLKSSCVWAEKFGVHLCYILVHKDDPYVGGTATGQEWLNCNPYLPLSFACSVDKSITPMPAAPRNKQCLVKEVETLLNNRY</sequence>
<dbReference type="AlphaFoldDB" id="A0A1X7T1L9"/>
<protein>
    <submittedName>
        <fullName evidence="1">Uncharacterized protein</fullName>
    </submittedName>
</protein>
<reference evidence="1" key="1">
    <citation type="submission" date="2017-05" db="UniProtKB">
        <authorList>
            <consortium name="EnsemblMetazoa"/>
        </authorList>
    </citation>
    <scope>IDENTIFICATION</scope>
</reference>
<dbReference type="InParanoid" id="A0A1X7T1L9"/>
<organism evidence="1">
    <name type="scientific">Amphimedon queenslandica</name>
    <name type="common">Sponge</name>
    <dbReference type="NCBI Taxonomy" id="400682"/>
    <lineage>
        <taxon>Eukaryota</taxon>
        <taxon>Metazoa</taxon>
        <taxon>Porifera</taxon>
        <taxon>Demospongiae</taxon>
        <taxon>Heteroscleromorpha</taxon>
        <taxon>Haplosclerida</taxon>
        <taxon>Niphatidae</taxon>
        <taxon>Amphimedon</taxon>
    </lineage>
</organism>